<organism evidence="2 3">
    <name type="scientific">Haliovirga abyssi</name>
    <dbReference type="NCBI Taxonomy" id="2996794"/>
    <lineage>
        <taxon>Bacteria</taxon>
        <taxon>Fusobacteriati</taxon>
        <taxon>Fusobacteriota</taxon>
        <taxon>Fusobacteriia</taxon>
        <taxon>Fusobacteriales</taxon>
        <taxon>Haliovirgaceae</taxon>
        <taxon>Haliovirga</taxon>
    </lineage>
</organism>
<gene>
    <name evidence="2" type="ORF">HLVA_03710</name>
</gene>
<dbReference type="EMBL" id="AP027059">
    <property type="protein sequence ID" value="BDU49802.1"/>
    <property type="molecule type" value="Genomic_DNA"/>
</dbReference>
<proteinExistence type="predicted"/>
<dbReference type="KEGG" id="haby:HLVA_03710"/>
<feature type="domain" description="DUF4325" evidence="1">
    <location>
        <begin position="15"/>
        <end position="74"/>
    </location>
</feature>
<evidence type="ECO:0000259" key="1">
    <source>
        <dbReference type="Pfam" id="PF14213"/>
    </source>
</evidence>
<dbReference type="Pfam" id="PF14213">
    <property type="entry name" value="DUF4325"/>
    <property type="match status" value="1"/>
</dbReference>
<protein>
    <recommendedName>
        <fullName evidence="1">DUF4325 domain-containing protein</fullName>
    </recommendedName>
</protein>
<reference evidence="2 3" key="1">
    <citation type="submission" date="2022-11" db="EMBL/GenBank/DDBJ databases">
        <title>Haliovirga abyssi gen. nov., sp. nov., a mesophilic fermentative bacterium isolated from the Iheya North hydrothermal field and the proposal of Haliovirgaceae fam. nov.</title>
        <authorList>
            <person name="Miyazaki U."/>
            <person name="Tame A."/>
            <person name="Miyazaki J."/>
            <person name="Takai K."/>
            <person name="Sawayama S."/>
            <person name="Kitajima M."/>
            <person name="Okamoto A."/>
            <person name="Nakagawa S."/>
        </authorList>
    </citation>
    <scope>NUCLEOTIDE SEQUENCE [LARGE SCALE GENOMIC DNA]</scope>
    <source>
        <strain evidence="2 3">IC12</strain>
    </source>
</reference>
<sequence length="82" mass="9604">MHIIVKNFLELGRDVLYSNIKRNFEKGKKLVLDFRGIDEIDEEFLGETLGRVIEEHNFQAISTQINFINVNNDIKKSIKKLI</sequence>
<name>A0AAU9DBZ2_9FUSO</name>
<evidence type="ECO:0000313" key="2">
    <source>
        <dbReference type="EMBL" id="BDU49802.1"/>
    </source>
</evidence>
<keyword evidence="3" id="KW-1185">Reference proteome</keyword>
<evidence type="ECO:0000313" key="3">
    <source>
        <dbReference type="Proteomes" id="UP001321582"/>
    </source>
</evidence>
<dbReference type="AlphaFoldDB" id="A0AAU9DBZ2"/>
<dbReference type="RefSeq" id="WP_307904746.1">
    <property type="nucleotide sequence ID" value="NZ_AP027059.1"/>
</dbReference>
<dbReference type="Proteomes" id="UP001321582">
    <property type="component" value="Chromosome"/>
</dbReference>
<accession>A0AAU9DBZ2</accession>
<dbReference type="InterPro" id="IPR025474">
    <property type="entry name" value="DUF4325"/>
</dbReference>